<organism evidence="1 2">
    <name type="scientific">Lederbergia lenta</name>
    <name type="common">Bacillus lentus</name>
    <dbReference type="NCBI Taxonomy" id="1467"/>
    <lineage>
        <taxon>Bacteria</taxon>
        <taxon>Bacillati</taxon>
        <taxon>Bacillota</taxon>
        <taxon>Bacilli</taxon>
        <taxon>Bacillales</taxon>
        <taxon>Bacillaceae</taxon>
        <taxon>Lederbergia</taxon>
    </lineage>
</organism>
<dbReference type="EMBL" id="LS483476">
    <property type="protein sequence ID" value="SQI53143.1"/>
    <property type="molecule type" value="Genomic_DNA"/>
</dbReference>
<dbReference type="AlphaFoldDB" id="A0A2X4VQ92"/>
<keyword evidence="1" id="KW-0449">Lipoprotein</keyword>
<evidence type="ECO:0000313" key="2">
    <source>
        <dbReference type="Proteomes" id="UP000249134"/>
    </source>
</evidence>
<keyword evidence="2" id="KW-1185">Reference proteome</keyword>
<evidence type="ECO:0000313" key="1">
    <source>
        <dbReference type="EMBL" id="SQI53143.1"/>
    </source>
</evidence>
<dbReference type="STRING" id="1348624.GCA_001591545_02549"/>
<dbReference type="InterPro" id="IPR006059">
    <property type="entry name" value="SBP"/>
</dbReference>
<dbReference type="Gene3D" id="3.40.190.10">
    <property type="entry name" value="Periplasmic binding protein-like II"/>
    <property type="match status" value="2"/>
</dbReference>
<proteinExistence type="predicted"/>
<dbReference type="PANTHER" id="PTHR43649">
    <property type="entry name" value="ARABINOSE-BINDING PROTEIN-RELATED"/>
    <property type="match status" value="1"/>
</dbReference>
<dbReference type="PROSITE" id="PS51257">
    <property type="entry name" value="PROKAR_LIPOPROTEIN"/>
    <property type="match status" value="1"/>
</dbReference>
<dbReference type="Proteomes" id="UP000249134">
    <property type="component" value="Chromosome 1"/>
</dbReference>
<dbReference type="Pfam" id="PF01547">
    <property type="entry name" value="SBP_bac_1"/>
    <property type="match status" value="1"/>
</dbReference>
<gene>
    <name evidence="1" type="primary">yesO_2</name>
    <name evidence="1" type="ORF">NCTC4824_00663</name>
</gene>
<accession>A0A2X4VQ92</accession>
<dbReference type="PANTHER" id="PTHR43649:SF11">
    <property type="entry name" value="ABC TRANSPORTER SUBSTRATE-BINDING PROTEIN YESO-RELATED"/>
    <property type="match status" value="1"/>
</dbReference>
<dbReference type="SUPFAM" id="SSF53850">
    <property type="entry name" value="Periplasmic binding protein-like II"/>
    <property type="match status" value="1"/>
</dbReference>
<sequence>MIKNKWLVYLSFILTIAIGGCSSSGNKDTSIKQNQEIVTLRLAWWGEQPRHEYMMKVIELYEKKNPHIHIEPEYANWDDYWKRIAPMAAGNELPDIMQMDLLYLRPYASNQLLEDLTTYIEENVIGTQSISREILEGGVINNQLYGFPLGLNAPAVIVDHALFHSAQTVGPKSNWTWDEFEDTAIEVHDQLDIFGTNGMKPPEVFFPYYLRTQGENFYNEEGTSLGYKDDQLFINYFNLQLQLVKKGAFPKPNVTEQIKVIEDELLVSQLSPMTWSYSNQYFGFLYASKRPLELYPPPRGNLNDGLLVRPSMFFSIGKNSMQKEEAAKFIHFFTNDVEANQLIQGERGVPVSTKIANDLYPNLNNEQKKVFDYVNQVREISEKVESPDPIGAIQIVAQLQSISEQILFEKITPAEGAKLFRKEANRILSKNNIYVKEH</sequence>
<protein>
    <submittedName>
        <fullName evidence="1">Pectin degradation byproducts-binding lipoprotein</fullName>
    </submittedName>
</protein>
<reference evidence="1 2" key="1">
    <citation type="submission" date="2018-06" db="EMBL/GenBank/DDBJ databases">
        <authorList>
            <consortium name="Pathogen Informatics"/>
            <person name="Doyle S."/>
        </authorList>
    </citation>
    <scope>NUCLEOTIDE SEQUENCE [LARGE SCALE GENOMIC DNA]</scope>
    <source>
        <strain evidence="1 2">NCTC4824</strain>
    </source>
</reference>
<dbReference type="KEGG" id="blen:NCTC4824_00663"/>
<dbReference type="InterPro" id="IPR050490">
    <property type="entry name" value="Bact_solute-bd_prot1"/>
</dbReference>
<dbReference type="RefSeq" id="WP_066142470.1">
    <property type="nucleotide sequence ID" value="NZ_CBCSGM010000002.1"/>
</dbReference>
<name>A0A2X4VQ92_LEDLE</name>